<dbReference type="Gene3D" id="2.60.34.10">
    <property type="entry name" value="Substrate Binding Domain Of DNAk, Chain A, domain 1"/>
    <property type="match status" value="1"/>
</dbReference>
<evidence type="ECO:0000313" key="5">
    <source>
        <dbReference type="EMBL" id="MBW20134.1"/>
    </source>
</evidence>
<dbReference type="FunFam" id="3.30.420.40:FF:000171">
    <property type="entry name" value="Heat shock 70 kDa protein 4"/>
    <property type="match status" value="1"/>
</dbReference>
<dbReference type="GO" id="GO:0005634">
    <property type="term" value="C:nucleus"/>
    <property type="evidence" value="ECO:0007669"/>
    <property type="project" value="TreeGrafter"/>
</dbReference>
<evidence type="ECO:0000256" key="4">
    <source>
        <dbReference type="SAM" id="MobiDB-lite"/>
    </source>
</evidence>
<evidence type="ECO:0000256" key="3">
    <source>
        <dbReference type="ARBA" id="ARBA00022840"/>
    </source>
</evidence>
<feature type="compositionally biased region" description="Basic and acidic residues" evidence="4">
    <location>
        <begin position="570"/>
        <end position="582"/>
    </location>
</feature>
<feature type="compositionally biased region" description="Basic and acidic residues" evidence="4">
    <location>
        <begin position="838"/>
        <end position="848"/>
    </location>
</feature>
<dbReference type="FunFam" id="3.30.30.30:FF:000002">
    <property type="entry name" value="Heat shock 70 kDa protein 4"/>
    <property type="match status" value="1"/>
</dbReference>
<dbReference type="PANTHER" id="PTHR45639">
    <property type="entry name" value="HSC70CB, ISOFORM G-RELATED"/>
    <property type="match status" value="1"/>
</dbReference>
<dbReference type="CDD" id="cd10228">
    <property type="entry name" value="ASKHA_NBD_HSP70_HSPA4_like"/>
    <property type="match status" value="1"/>
</dbReference>
<dbReference type="InterPro" id="IPR029047">
    <property type="entry name" value="HSP70_peptide-bd_sf"/>
</dbReference>
<dbReference type="GO" id="GO:0005524">
    <property type="term" value="F:ATP binding"/>
    <property type="evidence" value="ECO:0007669"/>
    <property type="project" value="UniProtKB-KW"/>
</dbReference>
<dbReference type="FunFam" id="3.30.420.40:FF:000495">
    <property type="entry name" value="Heat shock protein 4b"/>
    <property type="match status" value="1"/>
</dbReference>
<evidence type="ECO:0000256" key="2">
    <source>
        <dbReference type="ARBA" id="ARBA00022741"/>
    </source>
</evidence>
<dbReference type="Gene3D" id="3.90.640.10">
    <property type="entry name" value="Actin, Chain A, domain 4"/>
    <property type="match status" value="1"/>
</dbReference>
<feature type="compositionally biased region" description="Polar residues" evidence="4">
    <location>
        <begin position="551"/>
        <end position="568"/>
    </location>
</feature>
<dbReference type="PROSITE" id="PS01036">
    <property type="entry name" value="HSP70_3"/>
    <property type="match status" value="1"/>
</dbReference>
<evidence type="ECO:0000256" key="1">
    <source>
        <dbReference type="ARBA" id="ARBA00007381"/>
    </source>
</evidence>
<feature type="compositionally biased region" description="Basic and acidic residues" evidence="4">
    <location>
        <begin position="802"/>
        <end position="814"/>
    </location>
</feature>
<dbReference type="FunFam" id="1.20.1270.10:FF:000002">
    <property type="entry name" value="Heat shock 70 kDa protein 4"/>
    <property type="match status" value="1"/>
</dbReference>
<organism evidence="5">
    <name type="scientific">Centruroides hentzi</name>
    <dbReference type="NCBI Taxonomy" id="88313"/>
    <lineage>
        <taxon>Eukaryota</taxon>
        <taxon>Metazoa</taxon>
        <taxon>Ecdysozoa</taxon>
        <taxon>Arthropoda</taxon>
        <taxon>Chelicerata</taxon>
        <taxon>Arachnida</taxon>
        <taxon>Scorpiones</taxon>
        <taxon>Buthida</taxon>
        <taxon>Buthoidea</taxon>
        <taxon>Buthidae</taxon>
        <taxon>Centruroides</taxon>
    </lineage>
</organism>
<dbReference type="InterPro" id="IPR013126">
    <property type="entry name" value="Hsp_70_fam"/>
</dbReference>
<accession>A0A2I9LP20</accession>
<dbReference type="InterPro" id="IPR043129">
    <property type="entry name" value="ATPase_NBD"/>
</dbReference>
<dbReference type="Gene3D" id="1.20.1270.10">
    <property type="match status" value="1"/>
</dbReference>
<protein>
    <submittedName>
        <fullName evidence="5">Heat shock 70 protein</fullName>
    </submittedName>
</protein>
<dbReference type="SUPFAM" id="SSF53067">
    <property type="entry name" value="Actin-like ATPase domain"/>
    <property type="match status" value="2"/>
</dbReference>
<dbReference type="Gene3D" id="3.30.30.30">
    <property type="match status" value="1"/>
</dbReference>
<sequence>MSVIGIDFGNENCFIAVARAGGIETIANEYSQRVTPSYVGFGEKNRDLGVSAKSKQVTNPKNTVFGFKRLIGRKFRDPAVQTEITYLPYQVTELPNGDIGIKVKYLQEDTTFTVQQITAMLFTKLKEIAEAALKIKVNDCVISVPSFFTDVERRALLDACQIAGLNVLRLMNETSAVALTYGFYKQDLPEDKPKNIIFVDMGHSALQISACAFSKGKLKVLACISDTNVGGRDFDNAIVRYFAEEFRTKYRLDVLSNRRAVIRLLTESEKLKKQLSANPNELPLNIECFMEDKDVMGKMSRNKLEEICSDLLNRVEVAMRNILMETRLEKNDIEAVEIVGGSTRIPAIKRLVQLVFGIEPRTTLNQDEAVSRGCALQCAMLSPTFKVRDFAIADVQPYAIKLLWSADKGEEGEMEVFPRFHQVPFVKLLTFYRKEPFTLEARYLDNASIPFPERHIGYFTIKNISPTSEGESTKVKVKVRVNLHGIFSVFSASMLEKIEKIEENEQNDKNQLNQNCVKQKPDEAMEVDDAVKQSTNAADASEPEVNHVDQVPNQNASPESENTNQQPCNEKGDKDEDKENALQKKSKKVKSIDLPIDAKVPQLSTTELNYLVEKELKMIMQDKMEKERADAKNAVEEYVYDVRGQLSDRLSRFISDQDREIFMNLLENTENWLYEEGEEQQKSVYVEKLSELKKHGDPVVFRCREYEERPLAIEEFGRSLQRARKVVAMHAAKDEQYNHIDSKDMEKVQKTIEEKQKWLDQQLNCVSQLPLHQTPPVLVSQFWQEKEIFENTVKPILNTPKPKVEPPPEKEAKEGQNAQQTAGQQNGSEGSQRQQSEGQDKMETEQTI</sequence>
<keyword evidence="3" id="KW-0067">ATP-binding</keyword>
<dbReference type="AlphaFoldDB" id="A0A2I9LP20"/>
<dbReference type="SUPFAM" id="SSF100934">
    <property type="entry name" value="Heat shock protein 70kD (HSP70), C-terminal subdomain"/>
    <property type="match status" value="2"/>
</dbReference>
<dbReference type="GO" id="GO:0140662">
    <property type="term" value="F:ATP-dependent protein folding chaperone"/>
    <property type="evidence" value="ECO:0007669"/>
    <property type="project" value="InterPro"/>
</dbReference>
<dbReference type="InterPro" id="IPR029048">
    <property type="entry name" value="HSP70_C_sf"/>
</dbReference>
<dbReference type="SUPFAM" id="SSF100920">
    <property type="entry name" value="Heat shock protein 70kD (HSP70), peptide-binding domain"/>
    <property type="match status" value="1"/>
</dbReference>
<dbReference type="Pfam" id="PF00012">
    <property type="entry name" value="HSP70"/>
    <property type="match status" value="1"/>
</dbReference>
<proteinExistence type="inferred from homology"/>
<dbReference type="EMBL" id="GFWZ01000144">
    <property type="protein sequence ID" value="MBW20134.1"/>
    <property type="molecule type" value="Transcribed_RNA"/>
</dbReference>
<dbReference type="Gene3D" id="3.30.420.40">
    <property type="match status" value="2"/>
</dbReference>
<comment type="similarity">
    <text evidence="1">Belongs to the heat shock protein 70 family.</text>
</comment>
<dbReference type="PANTHER" id="PTHR45639:SF4">
    <property type="entry name" value="HSC70CB, ISOFORM G"/>
    <property type="match status" value="1"/>
</dbReference>
<dbReference type="FunFam" id="3.90.640.10:FF:000004">
    <property type="entry name" value="Heat shock 70 kDa protein 4"/>
    <property type="match status" value="1"/>
</dbReference>
<dbReference type="GO" id="GO:0005829">
    <property type="term" value="C:cytosol"/>
    <property type="evidence" value="ECO:0007669"/>
    <property type="project" value="TreeGrafter"/>
</dbReference>
<name>A0A2I9LP20_9SCOR</name>
<feature type="region of interest" description="Disordered" evidence="4">
    <location>
        <begin position="527"/>
        <end position="588"/>
    </location>
</feature>
<feature type="region of interest" description="Disordered" evidence="4">
    <location>
        <begin position="793"/>
        <end position="848"/>
    </location>
</feature>
<keyword evidence="5" id="KW-0346">Stress response</keyword>
<dbReference type="InterPro" id="IPR018181">
    <property type="entry name" value="Heat_shock_70_CS"/>
</dbReference>
<feature type="compositionally biased region" description="Low complexity" evidence="4">
    <location>
        <begin position="815"/>
        <end position="837"/>
    </location>
</feature>
<keyword evidence="2" id="KW-0547">Nucleotide-binding</keyword>
<dbReference type="PRINTS" id="PR00301">
    <property type="entry name" value="HEATSHOCK70"/>
</dbReference>
<reference evidence="5" key="1">
    <citation type="journal article" date="2017" name="Toxicon">
        <title>Venom-gland transcriptomics and venom proteomics of the Hentz striped scorpion (Centruroides hentzi; Buthidae) reveal high toxin diversity in a harmless member of a lethal family.</title>
        <authorList>
            <person name="Ward M.J."/>
            <person name="Ellsworth S.A."/>
            <person name="Rokyta D.R."/>
        </authorList>
    </citation>
    <scope>NUCLEOTIDE SEQUENCE</scope>
    <source>
        <tissue evidence="5">Venom gland</tissue>
    </source>
</reference>